<gene>
    <name evidence="6" type="ORF">SAMN04488135_104136</name>
</gene>
<keyword evidence="3 6" id="KW-0238">DNA-binding</keyword>
<evidence type="ECO:0000256" key="2">
    <source>
        <dbReference type="ARBA" id="ARBA00023015"/>
    </source>
</evidence>
<evidence type="ECO:0000256" key="4">
    <source>
        <dbReference type="ARBA" id="ARBA00023163"/>
    </source>
</evidence>
<evidence type="ECO:0000259" key="5">
    <source>
        <dbReference type="PROSITE" id="PS50931"/>
    </source>
</evidence>
<dbReference type="PRINTS" id="PR00039">
    <property type="entry name" value="HTHLYSR"/>
</dbReference>
<evidence type="ECO:0000256" key="1">
    <source>
        <dbReference type="ARBA" id="ARBA00009437"/>
    </source>
</evidence>
<dbReference type="InterPro" id="IPR036388">
    <property type="entry name" value="WH-like_DNA-bd_sf"/>
</dbReference>
<dbReference type="Pfam" id="PF00126">
    <property type="entry name" value="HTH_1"/>
    <property type="match status" value="1"/>
</dbReference>
<keyword evidence="2" id="KW-0805">Transcription regulation</keyword>
<reference evidence="6 7" key="1">
    <citation type="submission" date="2016-11" db="EMBL/GenBank/DDBJ databases">
        <authorList>
            <person name="Jaros S."/>
            <person name="Januszkiewicz K."/>
            <person name="Wedrychowicz H."/>
        </authorList>
    </citation>
    <scope>NUCLEOTIDE SEQUENCE [LARGE SCALE GENOMIC DNA]</scope>
    <source>
        <strain evidence="6 7">CGMCC 1.10190</strain>
    </source>
</reference>
<dbReference type="InterPro" id="IPR036390">
    <property type="entry name" value="WH_DNA-bd_sf"/>
</dbReference>
<dbReference type="CDD" id="cd08432">
    <property type="entry name" value="PBP2_GcdR_TrpI_HvrB_AmpR_like"/>
    <property type="match status" value="1"/>
</dbReference>
<dbReference type="GO" id="GO:0003700">
    <property type="term" value="F:DNA-binding transcription factor activity"/>
    <property type="evidence" value="ECO:0007669"/>
    <property type="project" value="InterPro"/>
</dbReference>
<protein>
    <submittedName>
        <fullName evidence="6">DNA-binding transcriptional regulator, LysR family</fullName>
    </submittedName>
</protein>
<name>A0A1M5UW43_9BURK</name>
<organism evidence="6 7">
    <name type="scientific">Pollutimonas bauzanensis</name>
    <dbReference type="NCBI Taxonomy" id="658167"/>
    <lineage>
        <taxon>Bacteria</taxon>
        <taxon>Pseudomonadati</taxon>
        <taxon>Pseudomonadota</taxon>
        <taxon>Betaproteobacteria</taxon>
        <taxon>Burkholderiales</taxon>
        <taxon>Alcaligenaceae</taxon>
        <taxon>Pollutimonas</taxon>
    </lineage>
</organism>
<dbReference type="Proteomes" id="UP000184226">
    <property type="component" value="Unassembled WGS sequence"/>
</dbReference>
<dbReference type="Gene3D" id="1.10.10.10">
    <property type="entry name" value="Winged helix-like DNA-binding domain superfamily/Winged helix DNA-binding domain"/>
    <property type="match status" value="1"/>
</dbReference>
<comment type="similarity">
    <text evidence="1">Belongs to the LysR transcriptional regulatory family.</text>
</comment>
<dbReference type="SUPFAM" id="SSF53850">
    <property type="entry name" value="Periplasmic binding protein-like II"/>
    <property type="match status" value="1"/>
</dbReference>
<dbReference type="AlphaFoldDB" id="A0A1M5UW43"/>
<dbReference type="Pfam" id="PF03466">
    <property type="entry name" value="LysR_substrate"/>
    <property type="match status" value="1"/>
</dbReference>
<dbReference type="InterPro" id="IPR058163">
    <property type="entry name" value="LysR-type_TF_proteobact-type"/>
</dbReference>
<keyword evidence="7" id="KW-1185">Reference proteome</keyword>
<evidence type="ECO:0000256" key="3">
    <source>
        <dbReference type="ARBA" id="ARBA00023125"/>
    </source>
</evidence>
<dbReference type="PANTHER" id="PTHR30537:SF5">
    <property type="entry name" value="HTH-TYPE TRANSCRIPTIONAL ACTIVATOR TTDR-RELATED"/>
    <property type="match status" value="1"/>
</dbReference>
<dbReference type="EMBL" id="FQXE01000004">
    <property type="protein sequence ID" value="SHH67211.1"/>
    <property type="molecule type" value="Genomic_DNA"/>
</dbReference>
<dbReference type="SUPFAM" id="SSF46785">
    <property type="entry name" value="Winged helix' DNA-binding domain"/>
    <property type="match status" value="1"/>
</dbReference>
<dbReference type="STRING" id="658167.SAMN04488135_104136"/>
<keyword evidence="4" id="KW-0804">Transcription</keyword>
<sequence>MFMDLILAAQCGSGKPFILTLLLVKLMKYKLSSSVLTWLRCFDAAARNNSFTKAAAELHVTQGSVSQQVKLLEEHLGVPLFHRTRRSLVLSQDGFRLAMAVGQSFQVLNDALGQIQNSGQNHALNLSCSPSFAMMWLTPRMGQLLREHPDLSVRVHGEFQALDRFRMEEEQIEAGIRFDLGHYSDLDAVEFLDEWLVPVASPAFIAAHPEIRQPSDLPSSLMLHDAMPWDNAPEDAEWATWLEGVDAPLPALHEGLHFNLSQLAVTAALTGQGVAMGRLALVLDDLLKGRLVQLFSRPVRSRASYHFISMHQPKENLSIIEIWLQRESKRFKKARDAWFKTLACKP</sequence>
<evidence type="ECO:0000313" key="6">
    <source>
        <dbReference type="EMBL" id="SHH67211.1"/>
    </source>
</evidence>
<dbReference type="GO" id="GO:0003677">
    <property type="term" value="F:DNA binding"/>
    <property type="evidence" value="ECO:0007669"/>
    <property type="project" value="UniProtKB-KW"/>
</dbReference>
<dbReference type="Gene3D" id="3.40.190.10">
    <property type="entry name" value="Periplasmic binding protein-like II"/>
    <property type="match status" value="2"/>
</dbReference>
<dbReference type="InterPro" id="IPR005119">
    <property type="entry name" value="LysR_subst-bd"/>
</dbReference>
<accession>A0A1M5UW43</accession>
<dbReference type="InterPro" id="IPR000847">
    <property type="entry name" value="LysR_HTH_N"/>
</dbReference>
<dbReference type="PROSITE" id="PS50931">
    <property type="entry name" value="HTH_LYSR"/>
    <property type="match status" value="1"/>
</dbReference>
<dbReference type="PANTHER" id="PTHR30537">
    <property type="entry name" value="HTH-TYPE TRANSCRIPTIONAL REGULATOR"/>
    <property type="match status" value="1"/>
</dbReference>
<proteinExistence type="inferred from homology"/>
<feature type="domain" description="HTH lysR-type" evidence="5">
    <location>
        <begin position="36"/>
        <end position="91"/>
    </location>
</feature>
<evidence type="ECO:0000313" key="7">
    <source>
        <dbReference type="Proteomes" id="UP000184226"/>
    </source>
</evidence>